<gene>
    <name evidence="5" type="ORF">L227DRAFT_573638</name>
</gene>
<evidence type="ECO:0000313" key="5">
    <source>
        <dbReference type="EMBL" id="RPD62445.1"/>
    </source>
</evidence>
<reference evidence="5" key="1">
    <citation type="journal article" date="2018" name="Genome Biol. Evol.">
        <title>Genomics and development of Lentinus tigrinus, a white-rot wood-decaying mushroom with dimorphic fruiting bodies.</title>
        <authorList>
            <person name="Wu B."/>
            <person name="Xu Z."/>
            <person name="Knudson A."/>
            <person name="Carlson A."/>
            <person name="Chen N."/>
            <person name="Kovaka S."/>
            <person name="LaButti K."/>
            <person name="Lipzen A."/>
            <person name="Pennachio C."/>
            <person name="Riley R."/>
            <person name="Schakwitz W."/>
            <person name="Umezawa K."/>
            <person name="Ohm R.A."/>
            <person name="Grigoriev I.V."/>
            <person name="Nagy L.G."/>
            <person name="Gibbons J."/>
            <person name="Hibbett D."/>
        </authorList>
    </citation>
    <scope>NUCLEOTIDE SEQUENCE [LARGE SCALE GENOMIC DNA]</scope>
    <source>
        <strain evidence="5">ALCF2SS1-6</strain>
    </source>
</reference>
<dbReference type="PANTHER" id="PTHR24096">
    <property type="entry name" value="LONG-CHAIN-FATTY-ACID--COA LIGASE"/>
    <property type="match status" value="1"/>
</dbReference>
<dbReference type="Gene3D" id="3.40.50.12780">
    <property type="entry name" value="N-terminal domain of ligase-like"/>
    <property type="match status" value="1"/>
</dbReference>
<dbReference type="InterPro" id="IPR042099">
    <property type="entry name" value="ANL_N_sf"/>
</dbReference>
<evidence type="ECO:0000256" key="1">
    <source>
        <dbReference type="ARBA" id="ARBA00006432"/>
    </source>
</evidence>
<dbReference type="OrthoDB" id="1898221at2759"/>
<dbReference type="PANTHER" id="PTHR24096:SF149">
    <property type="entry name" value="AMP-BINDING DOMAIN-CONTAINING PROTEIN-RELATED"/>
    <property type="match status" value="1"/>
</dbReference>
<dbReference type="InterPro" id="IPR025110">
    <property type="entry name" value="AMP-bd_C"/>
</dbReference>
<proteinExistence type="inferred from homology"/>
<dbReference type="Proteomes" id="UP000313359">
    <property type="component" value="Unassembled WGS sequence"/>
</dbReference>
<feature type="domain" description="AMP-binding enzyme C-terminal" evidence="4">
    <location>
        <begin position="459"/>
        <end position="544"/>
    </location>
</feature>
<keyword evidence="6" id="KW-1185">Reference proteome</keyword>
<dbReference type="GO" id="GO:0016405">
    <property type="term" value="F:CoA-ligase activity"/>
    <property type="evidence" value="ECO:0007669"/>
    <property type="project" value="TreeGrafter"/>
</dbReference>
<dbReference type="PROSITE" id="PS00455">
    <property type="entry name" value="AMP_BINDING"/>
    <property type="match status" value="1"/>
</dbReference>
<dbReference type="SUPFAM" id="SSF56801">
    <property type="entry name" value="Acetyl-CoA synthetase-like"/>
    <property type="match status" value="1"/>
</dbReference>
<feature type="domain" description="AMP-dependent synthetase/ligase" evidence="3">
    <location>
        <begin position="50"/>
        <end position="409"/>
    </location>
</feature>
<comment type="similarity">
    <text evidence="1">Belongs to the ATP-dependent AMP-binding enzyme family.</text>
</comment>
<dbReference type="Gene3D" id="3.30.300.30">
    <property type="match status" value="1"/>
</dbReference>
<evidence type="ECO:0000313" key="6">
    <source>
        <dbReference type="Proteomes" id="UP000313359"/>
    </source>
</evidence>
<protein>
    <submittedName>
        <fullName evidence="5">Acetyl-CoA synthetase-like protein</fullName>
    </submittedName>
</protein>
<organism evidence="5 6">
    <name type="scientific">Lentinus tigrinus ALCF2SS1-6</name>
    <dbReference type="NCBI Taxonomy" id="1328759"/>
    <lineage>
        <taxon>Eukaryota</taxon>
        <taxon>Fungi</taxon>
        <taxon>Dikarya</taxon>
        <taxon>Basidiomycota</taxon>
        <taxon>Agaricomycotina</taxon>
        <taxon>Agaricomycetes</taxon>
        <taxon>Polyporales</taxon>
        <taxon>Polyporaceae</taxon>
        <taxon>Lentinus</taxon>
    </lineage>
</organism>
<dbReference type="Pfam" id="PF13193">
    <property type="entry name" value="AMP-binding_C"/>
    <property type="match status" value="1"/>
</dbReference>
<dbReference type="InterPro" id="IPR020845">
    <property type="entry name" value="AMP-binding_CS"/>
</dbReference>
<dbReference type="Pfam" id="PF00501">
    <property type="entry name" value="AMP-binding"/>
    <property type="match status" value="1"/>
</dbReference>
<dbReference type="InterPro" id="IPR000873">
    <property type="entry name" value="AMP-dep_synth/lig_dom"/>
</dbReference>
<dbReference type="InterPro" id="IPR045851">
    <property type="entry name" value="AMP-bd_C_sf"/>
</dbReference>
<evidence type="ECO:0000256" key="2">
    <source>
        <dbReference type="ARBA" id="ARBA00022598"/>
    </source>
</evidence>
<dbReference type="EMBL" id="ML122259">
    <property type="protein sequence ID" value="RPD62445.1"/>
    <property type="molecule type" value="Genomic_DNA"/>
</dbReference>
<keyword evidence="2" id="KW-0436">Ligase</keyword>
<dbReference type="AlphaFoldDB" id="A0A5C2SF45"/>
<accession>A0A5C2SF45</accession>
<sequence>MHHKSPFPPLPPVPDQNVHDFMFSSPALTDPQDKLLLIDPLNGKKWWRDEFKERVYDCATALVTPVTEGGLGFSPEGEMVGIMSTNCLEYITVVHSLLRVAIPFSLIPSGATAFELDHLFRTSEATRLFVHPTLLPQALEAAQKLGLPDDRVYILEGRVQGRVTLADAIHEVRKRNVPRVPSKPVKRDTLGYLVFSSGTSGLPKAVMVSQRNVIVSMIQAAVVATLDAPKPILETYPPVTLGFLPIYHSYGLHFVALRTVWQTIPVVLIPRWNIDLVLDLIPKYRISILTMTPPAILQFVNHKRIKEVDLSSLVTTGSGAAHLPQKLAKAYSSLFKHVESVTEGYGMSECTISATRAAPPQYGGLKPGSVGLLLPGVEARIVRDDGTLAGYNEPGELWLKGENIALGYWRNEKATKETFGDGWLRTGDRFRIDEDGNLYFVERSKDVLKVSGTQVSPTEIENALLAYPERLISDVAVAGVTGGRTKDEKVPRAWVVLSEEGRTKGERAVVEELHAWVQKNLSKFKWLRGGIEIVDEIPKNPTGKVLRRVLQERYEQQLKAQQAPQAKL</sequence>
<evidence type="ECO:0000259" key="4">
    <source>
        <dbReference type="Pfam" id="PF13193"/>
    </source>
</evidence>
<dbReference type="STRING" id="1328759.A0A5C2SF45"/>
<evidence type="ECO:0000259" key="3">
    <source>
        <dbReference type="Pfam" id="PF00501"/>
    </source>
</evidence>
<name>A0A5C2SF45_9APHY</name>